<dbReference type="EMBL" id="JAHRHJ020003132">
    <property type="protein sequence ID" value="KAH9292462.1"/>
    <property type="molecule type" value="Genomic_DNA"/>
</dbReference>
<dbReference type="AlphaFoldDB" id="A0AA38C8R3"/>
<sequence length="124" mass="13850">IVKVMREPIAFDATIVVVTHLVETWFYVNVVSGTSFLDSIRLKSLYGVFDQPLVFDPSLVFYEKCRMTGNDVSTSVRCAKEWKKKPNISVPSSLIPVLDSVGNMLGELLGGPFADQRTRMKIHG</sequence>
<feature type="non-terminal residue" evidence="1">
    <location>
        <position position="124"/>
    </location>
</feature>
<organism evidence="1 2">
    <name type="scientific">Taxus chinensis</name>
    <name type="common">Chinese yew</name>
    <name type="synonym">Taxus wallichiana var. chinensis</name>
    <dbReference type="NCBI Taxonomy" id="29808"/>
    <lineage>
        <taxon>Eukaryota</taxon>
        <taxon>Viridiplantae</taxon>
        <taxon>Streptophyta</taxon>
        <taxon>Embryophyta</taxon>
        <taxon>Tracheophyta</taxon>
        <taxon>Spermatophyta</taxon>
        <taxon>Pinopsida</taxon>
        <taxon>Pinidae</taxon>
        <taxon>Conifers II</taxon>
        <taxon>Cupressales</taxon>
        <taxon>Taxaceae</taxon>
        <taxon>Taxus</taxon>
    </lineage>
</organism>
<name>A0AA38C8R3_TAXCH</name>
<accession>A0AA38C8R3</accession>
<feature type="non-terminal residue" evidence="1">
    <location>
        <position position="1"/>
    </location>
</feature>
<proteinExistence type="predicted"/>
<evidence type="ECO:0000313" key="2">
    <source>
        <dbReference type="Proteomes" id="UP000824469"/>
    </source>
</evidence>
<gene>
    <name evidence="1" type="ORF">KI387_042347</name>
</gene>
<reference evidence="1 2" key="1">
    <citation type="journal article" date="2021" name="Nat. Plants">
        <title>The Taxus genome provides insights into paclitaxel biosynthesis.</title>
        <authorList>
            <person name="Xiong X."/>
            <person name="Gou J."/>
            <person name="Liao Q."/>
            <person name="Li Y."/>
            <person name="Zhou Q."/>
            <person name="Bi G."/>
            <person name="Li C."/>
            <person name="Du R."/>
            <person name="Wang X."/>
            <person name="Sun T."/>
            <person name="Guo L."/>
            <person name="Liang H."/>
            <person name="Lu P."/>
            <person name="Wu Y."/>
            <person name="Zhang Z."/>
            <person name="Ro D.K."/>
            <person name="Shang Y."/>
            <person name="Huang S."/>
            <person name="Yan J."/>
        </authorList>
    </citation>
    <scope>NUCLEOTIDE SEQUENCE [LARGE SCALE GENOMIC DNA]</scope>
    <source>
        <strain evidence="1">Ta-2019</strain>
    </source>
</reference>
<protein>
    <submittedName>
        <fullName evidence="1">Uncharacterized protein</fullName>
    </submittedName>
</protein>
<dbReference type="Proteomes" id="UP000824469">
    <property type="component" value="Unassembled WGS sequence"/>
</dbReference>
<keyword evidence="2" id="KW-1185">Reference proteome</keyword>
<comment type="caution">
    <text evidence="1">The sequence shown here is derived from an EMBL/GenBank/DDBJ whole genome shotgun (WGS) entry which is preliminary data.</text>
</comment>
<evidence type="ECO:0000313" key="1">
    <source>
        <dbReference type="EMBL" id="KAH9292462.1"/>
    </source>
</evidence>